<name>A0A8J4QFM9_9ROSI</name>
<reference evidence="1" key="1">
    <citation type="submission" date="2020-03" db="EMBL/GenBank/DDBJ databases">
        <title>Castanea mollissima Vanexum genome sequencing.</title>
        <authorList>
            <person name="Staton M."/>
        </authorList>
    </citation>
    <scope>NUCLEOTIDE SEQUENCE</scope>
    <source>
        <tissue evidence="1">Leaf</tissue>
    </source>
</reference>
<gene>
    <name evidence="1" type="ORF">CMV_027258</name>
</gene>
<accession>A0A8J4QFM9</accession>
<keyword evidence="2" id="KW-1185">Reference proteome</keyword>
<sequence>MRLAAVAEARGLDGDGLEGAADLVDDQGRQRLAVDVLGDDQQRLAALDHLVDDRQQVLDVRDLAVDDQDVRVLEHRLLAVGVRDEVLRQEALVEAHGLAIELNTNMNHKANKDDGAKGNGCSSIVGTILDHHRPLDCENGCEDEDGGYVAKQREAQLNKEIEGYRLKVYIPNS</sequence>
<comment type="caution">
    <text evidence="1">The sequence shown here is derived from an EMBL/GenBank/DDBJ whole genome shotgun (WGS) entry which is preliminary data.</text>
</comment>
<proteinExistence type="predicted"/>
<dbReference type="Proteomes" id="UP000737018">
    <property type="component" value="Unassembled WGS sequence"/>
</dbReference>
<dbReference type="EMBL" id="JRKL02009130">
    <property type="protein sequence ID" value="KAF3946479.1"/>
    <property type="molecule type" value="Genomic_DNA"/>
</dbReference>
<evidence type="ECO:0000313" key="2">
    <source>
        <dbReference type="Proteomes" id="UP000737018"/>
    </source>
</evidence>
<evidence type="ECO:0000313" key="1">
    <source>
        <dbReference type="EMBL" id="KAF3946479.1"/>
    </source>
</evidence>
<organism evidence="1 2">
    <name type="scientific">Castanea mollissima</name>
    <name type="common">Chinese chestnut</name>
    <dbReference type="NCBI Taxonomy" id="60419"/>
    <lineage>
        <taxon>Eukaryota</taxon>
        <taxon>Viridiplantae</taxon>
        <taxon>Streptophyta</taxon>
        <taxon>Embryophyta</taxon>
        <taxon>Tracheophyta</taxon>
        <taxon>Spermatophyta</taxon>
        <taxon>Magnoliopsida</taxon>
        <taxon>eudicotyledons</taxon>
        <taxon>Gunneridae</taxon>
        <taxon>Pentapetalae</taxon>
        <taxon>rosids</taxon>
        <taxon>fabids</taxon>
        <taxon>Fagales</taxon>
        <taxon>Fagaceae</taxon>
        <taxon>Castanea</taxon>
    </lineage>
</organism>
<dbReference type="AntiFam" id="ANF00222">
    <property type="entry name" value="Shadow ORF (opposite groL1)"/>
</dbReference>
<protein>
    <submittedName>
        <fullName evidence="1">Uncharacterized protein</fullName>
    </submittedName>
</protein>
<dbReference type="AlphaFoldDB" id="A0A8J4QFM9"/>